<gene>
    <name evidence="2" type="ORF">Scep_019350</name>
</gene>
<sequence>MYRNMTTGKRGGNGNTKKIIAPGELRKRQKTNHLIGTSSGSNVITSILRYLI</sequence>
<evidence type="ECO:0000313" key="3">
    <source>
        <dbReference type="Proteomes" id="UP001419268"/>
    </source>
</evidence>
<organism evidence="2 3">
    <name type="scientific">Stephania cephalantha</name>
    <dbReference type="NCBI Taxonomy" id="152367"/>
    <lineage>
        <taxon>Eukaryota</taxon>
        <taxon>Viridiplantae</taxon>
        <taxon>Streptophyta</taxon>
        <taxon>Embryophyta</taxon>
        <taxon>Tracheophyta</taxon>
        <taxon>Spermatophyta</taxon>
        <taxon>Magnoliopsida</taxon>
        <taxon>Ranunculales</taxon>
        <taxon>Menispermaceae</taxon>
        <taxon>Menispermoideae</taxon>
        <taxon>Cissampelideae</taxon>
        <taxon>Stephania</taxon>
    </lineage>
</organism>
<proteinExistence type="predicted"/>
<reference evidence="2 3" key="1">
    <citation type="submission" date="2024-01" db="EMBL/GenBank/DDBJ databases">
        <title>Genome assemblies of Stephania.</title>
        <authorList>
            <person name="Yang L."/>
        </authorList>
    </citation>
    <scope>NUCLEOTIDE SEQUENCE [LARGE SCALE GENOMIC DNA]</scope>
    <source>
        <strain evidence="2">JXDWG</strain>
        <tissue evidence="2">Leaf</tissue>
    </source>
</reference>
<comment type="caution">
    <text evidence="2">The sequence shown here is derived from an EMBL/GenBank/DDBJ whole genome shotgun (WGS) entry which is preliminary data.</text>
</comment>
<name>A0AAP0IAI6_9MAGN</name>
<dbReference type="Proteomes" id="UP001419268">
    <property type="component" value="Unassembled WGS sequence"/>
</dbReference>
<protein>
    <submittedName>
        <fullName evidence="2">Uncharacterized protein</fullName>
    </submittedName>
</protein>
<feature type="region of interest" description="Disordered" evidence="1">
    <location>
        <begin position="1"/>
        <end position="20"/>
    </location>
</feature>
<dbReference type="AlphaFoldDB" id="A0AAP0IAI6"/>
<keyword evidence="3" id="KW-1185">Reference proteome</keyword>
<evidence type="ECO:0000256" key="1">
    <source>
        <dbReference type="SAM" id="MobiDB-lite"/>
    </source>
</evidence>
<evidence type="ECO:0000313" key="2">
    <source>
        <dbReference type="EMBL" id="KAK9111831.1"/>
    </source>
</evidence>
<dbReference type="EMBL" id="JBBNAG010000008">
    <property type="protein sequence ID" value="KAK9111831.1"/>
    <property type="molecule type" value="Genomic_DNA"/>
</dbReference>
<accession>A0AAP0IAI6</accession>